<evidence type="ECO:0000256" key="5">
    <source>
        <dbReference type="ARBA" id="ARBA00022837"/>
    </source>
</evidence>
<proteinExistence type="inferred from homology"/>
<evidence type="ECO:0000313" key="10">
    <source>
        <dbReference type="RefSeq" id="XP_065654430.1"/>
    </source>
</evidence>
<dbReference type="SUPFAM" id="SSF47473">
    <property type="entry name" value="EF-hand"/>
    <property type="match status" value="1"/>
</dbReference>
<feature type="domain" description="EF-hand" evidence="8">
    <location>
        <begin position="122"/>
        <end position="157"/>
    </location>
</feature>
<dbReference type="PANTHER" id="PTHR23048">
    <property type="entry name" value="MYOSIN LIGHT CHAIN 1, 3"/>
    <property type="match status" value="1"/>
</dbReference>
<keyword evidence="3" id="KW-0479">Metal-binding</keyword>
<organism evidence="9 10">
    <name type="scientific">Hydra vulgaris</name>
    <name type="common">Hydra</name>
    <name type="synonym">Hydra attenuata</name>
    <dbReference type="NCBI Taxonomy" id="6087"/>
    <lineage>
        <taxon>Eukaryota</taxon>
        <taxon>Metazoa</taxon>
        <taxon>Cnidaria</taxon>
        <taxon>Hydrozoa</taxon>
        <taxon>Hydroidolina</taxon>
        <taxon>Anthoathecata</taxon>
        <taxon>Aplanulata</taxon>
        <taxon>Hydridae</taxon>
        <taxon>Hydra</taxon>
    </lineage>
</organism>
<accession>A0ABM4BYW1</accession>
<dbReference type="PROSITE" id="PS00018">
    <property type="entry name" value="EF_HAND_1"/>
    <property type="match status" value="2"/>
</dbReference>
<evidence type="ECO:0000256" key="4">
    <source>
        <dbReference type="ARBA" id="ARBA00022737"/>
    </source>
</evidence>
<dbReference type="Proteomes" id="UP001652625">
    <property type="component" value="Chromosome 06"/>
</dbReference>
<evidence type="ECO:0000256" key="6">
    <source>
        <dbReference type="ARBA" id="ARBA00023223"/>
    </source>
</evidence>
<keyword evidence="7" id="KW-0599">Photoprotein</keyword>
<dbReference type="InterPro" id="IPR018247">
    <property type="entry name" value="EF_Hand_1_Ca_BS"/>
</dbReference>
<dbReference type="RefSeq" id="XP_065654430.1">
    <property type="nucleotide sequence ID" value="XM_065798358.1"/>
</dbReference>
<dbReference type="CDD" id="cd00051">
    <property type="entry name" value="EFh"/>
    <property type="match status" value="1"/>
</dbReference>
<dbReference type="InterPro" id="IPR011992">
    <property type="entry name" value="EF-hand-dom_pair"/>
</dbReference>
<evidence type="ECO:0000256" key="7">
    <source>
        <dbReference type="ARBA" id="ARBA00023262"/>
    </source>
</evidence>
<dbReference type="GeneID" id="100203072"/>
<dbReference type="SMART" id="SM00054">
    <property type="entry name" value="EFh"/>
    <property type="match status" value="2"/>
</dbReference>
<comment type="similarity">
    <text evidence="2">Belongs to the calmodulin family.</text>
</comment>
<sequence>MDGDQMLLDSLNHEHQEGGIKTALMTIQKHGCITPKQVHSFFTDMGETYTQKEVNKLIYELDIKDRDTLDLREFLTLIQLQLKVNDTEEEVIEAFKVFDKDQSGFLECSELRRIMVNLGDKLTDDEVDSVIVKSDIDGDGSCNYEEFTRILMREKKFITRTERETQALREEEERFRKERKERMSQNKVVIIENDDDIGKEGEGVRYKKI</sequence>
<name>A0ABM4BYW1_HYDVU</name>
<evidence type="ECO:0000313" key="9">
    <source>
        <dbReference type="Proteomes" id="UP001652625"/>
    </source>
</evidence>
<reference evidence="10" key="1">
    <citation type="submission" date="2025-08" db="UniProtKB">
        <authorList>
            <consortium name="RefSeq"/>
        </authorList>
    </citation>
    <scope>IDENTIFICATION</scope>
</reference>
<keyword evidence="6" id="KW-0455">Luminescence</keyword>
<evidence type="ECO:0000256" key="2">
    <source>
        <dbReference type="ARBA" id="ARBA00009763"/>
    </source>
</evidence>
<dbReference type="PANTHER" id="PTHR23048:SF53">
    <property type="entry name" value="CALMODULIN"/>
    <property type="match status" value="1"/>
</dbReference>
<dbReference type="Pfam" id="PF13499">
    <property type="entry name" value="EF-hand_7"/>
    <property type="match status" value="1"/>
</dbReference>
<protein>
    <submittedName>
        <fullName evidence="10">Uncharacterized protein LOC100203072 isoform X2</fullName>
    </submittedName>
</protein>
<evidence type="ECO:0000259" key="8">
    <source>
        <dbReference type="PROSITE" id="PS50222"/>
    </source>
</evidence>
<evidence type="ECO:0000256" key="3">
    <source>
        <dbReference type="ARBA" id="ARBA00022723"/>
    </source>
</evidence>
<evidence type="ECO:0000256" key="1">
    <source>
        <dbReference type="ARBA" id="ARBA00007828"/>
    </source>
</evidence>
<dbReference type="InterPro" id="IPR002048">
    <property type="entry name" value="EF_hand_dom"/>
</dbReference>
<dbReference type="Gene3D" id="1.10.238.10">
    <property type="entry name" value="EF-hand"/>
    <property type="match status" value="1"/>
</dbReference>
<keyword evidence="9" id="KW-1185">Reference proteome</keyword>
<comment type="similarity">
    <text evidence="1">Belongs to the aequorin family.</text>
</comment>
<keyword evidence="5" id="KW-0106">Calcium</keyword>
<gene>
    <name evidence="10" type="primary">LOC100203072</name>
</gene>
<dbReference type="InterPro" id="IPR050230">
    <property type="entry name" value="CALM/Myosin/TropC-like"/>
</dbReference>
<dbReference type="PROSITE" id="PS50222">
    <property type="entry name" value="EF_HAND_2"/>
    <property type="match status" value="2"/>
</dbReference>
<keyword evidence="4" id="KW-0677">Repeat</keyword>
<feature type="domain" description="EF-hand" evidence="8">
    <location>
        <begin position="86"/>
        <end position="121"/>
    </location>
</feature>